<comment type="caution">
    <text evidence="1">The sequence shown here is derived from an EMBL/GenBank/DDBJ whole genome shotgun (WGS) entry which is preliminary data.</text>
</comment>
<dbReference type="Proteomes" id="UP001500339">
    <property type="component" value="Unassembled WGS sequence"/>
</dbReference>
<gene>
    <name evidence="1" type="ORF">GCM10008905_16490</name>
</gene>
<evidence type="ECO:0000313" key="2">
    <source>
        <dbReference type="Proteomes" id="UP001500339"/>
    </source>
</evidence>
<dbReference type="RefSeq" id="WP_343768707.1">
    <property type="nucleotide sequence ID" value="NZ_BAAACF010000001.1"/>
</dbReference>
<dbReference type="EMBL" id="BAAACF010000001">
    <property type="protein sequence ID" value="GAA0723636.1"/>
    <property type="molecule type" value="Genomic_DNA"/>
</dbReference>
<reference evidence="1 2" key="1">
    <citation type="journal article" date="2019" name="Int. J. Syst. Evol. Microbiol.">
        <title>The Global Catalogue of Microorganisms (GCM) 10K type strain sequencing project: providing services to taxonomists for standard genome sequencing and annotation.</title>
        <authorList>
            <consortium name="The Broad Institute Genomics Platform"/>
            <consortium name="The Broad Institute Genome Sequencing Center for Infectious Disease"/>
            <person name="Wu L."/>
            <person name="Ma J."/>
        </authorList>
    </citation>
    <scope>NUCLEOTIDE SEQUENCE [LARGE SCALE GENOMIC DNA]</scope>
    <source>
        <strain evidence="1 2">JCM 1405</strain>
    </source>
</reference>
<keyword evidence="2" id="KW-1185">Reference proteome</keyword>
<proteinExistence type="predicted"/>
<evidence type="ECO:0008006" key="3">
    <source>
        <dbReference type="Google" id="ProtNLM"/>
    </source>
</evidence>
<sequence>MIDKYLISNCLFIIDEFNERYKNLDSDSLRVIANNEYAEADIAIKLGYQFRNMANFNFQGRSSDIVIKSKDFIIEVKYLRNFKSKFGTYTNKMTWHDAFEKNYSWLSNEVQKGKKGNRAFVIGWFNAVDRFSEIMQLGEGNGNSPNLNIERSRYFPFLNRYGDSKKTKDIFYMYSNAYKEMSIPILGYSEESINCVFIGKEEDKFHFCIYY</sequence>
<protein>
    <recommendedName>
        <fullName evidence="3">Restriction endonuclease</fullName>
    </recommendedName>
</protein>
<accession>A0ABN1IYD1</accession>
<organism evidence="1 2">
    <name type="scientific">Clostridium malenominatum</name>
    <dbReference type="NCBI Taxonomy" id="1539"/>
    <lineage>
        <taxon>Bacteria</taxon>
        <taxon>Bacillati</taxon>
        <taxon>Bacillota</taxon>
        <taxon>Clostridia</taxon>
        <taxon>Eubacteriales</taxon>
        <taxon>Clostridiaceae</taxon>
        <taxon>Clostridium</taxon>
    </lineage>
</organism>
<evidence type="ECO:0000313" key="1">
    <source>
        <dbReference type="EMBL" id="GAA0723636.1"/>
    </source>
</evidence>
<name>A0ABN1IYD1_9CLOT</name>